<dbReference type="InterPro" id="IPR011051">
    <property type="entry name" value="RmlC_Cupin_sf"/>
</dbReference>
<dbReference type="InterPro" id="IPR051610">
    <property type="entry name" value="GPI/OXD"/>
</dbReference>
<proteinExistence type="predicted"/>
<keyword evidence="1" id="KW-0479">Metal-binding</keyword>
<gene>
    <name evidence="3" type="ORF">HC757_11875</name>
</gene>
<name>A0A972JLV7_9GAMM</name>
<dbReference type="InterPro" id="IPR013096">
    <property type="entry name" value="Cupin_2"/>
</dbReference>
<organism evidence="3 4">
    <name type="scientific">Shewanella salipaludis</name>
    <dbReference type="NCBI Taxonomy" id="2723052"/>
    <lineage>
        <taxon>Bacteria</taxon>
        <taxon>Pseudomonadati</taxon>
        <taxon>Pseudomonadota</taxon>
        <taxon>Gammaproteobacteria</taxon>
        <taxon>Alteromonadales</taxon>
        <taxon>Shewanellaceae</taxon>
        <taxon>Shewanella</taxon>
    </lineage>
</organism>
<dbReference type="PANTHER" id="PTHR35848">
    <property type="entry name" value="OXALATE-BINDING PROTEIN"/>
    <property type="match status" value="1"/>
</dbReference>
<comment type="caution">
    <text evidence="3">The sequence shown here is derived from an EMBL/GenBank/DDBJ whole genome shotgun (WGS) entry which is preliminary data.</text>
</comment>
<evidence type="ECO:0000259" key="2">
    <source>
        <dbReference type="Pfam" id="PF07883"/>
    </source>
</evidence>
<accession>A0A972JLV7</accession>
<dbReference type="Gene3D" id="2.60.120.10">
    <property type="entry name" value="Jelly Rolls"/>
    <property type="match status" value="1"/>
</dbReference>
<reference evidence="3" key="1">
    <citation type="submission" date="2020-04" db="EMBL/GenBank/DDBJ databases">
        <title>Description of Shewanella salipaludis sp. nov., isolated from a salt marsh.</title>
        <authorList>
            <person name="Park S."/>
            <person name="Yoon J.-H."/>
        </authorList>
    </citation>
    <scope>NUCLEOTIDE SEQUENCE</scope>
    <source>
        <strain evidence="3">SHSM-M6</strain>
    </source>
</reference>
<dbReference type="Pfam" id="PF07883">
    <property type="entry name" value="Cupin_2"/>
    <property type="match status" value="1"/>
</dbReference>
<dbReference type="SUPFAM" id="SSF51182">
    <property type="entry name" value="RmlC-like cupins"/>
    <property type="match status" value="1"/>
</dbReference>
<dbReference type="GO" id="GO:0046872">
    <property type="term" value="F:metal ion binding"/>
    <property type="evidence" value="ECO:0007669"/>
    <property type="project" value="UniProtKB-KW"/>
</dbReference>
<dbReference type="RefSeq" id="WP_169564590.1">
    <property type="nucleotide sequence ID" value="NZ_JAAXYH010000008.1"/>
</dbReference>
<sequence>MMKPRDHLLTAAEIAAMEAETKTHFLNPKATRTKKSLGDAIGLQHIGVHQISIAPGCDSTEYHKHYFEEECVYVLGGVGEAHIGGETFALGAGDFMAFPADGAGHSMHNNGTQPLVFLVMGQRLVQDVADYPRKNKRLYRHRGSWDLVDIEAIDKLK</sequence>
<dbReference type="EMBL" id="JAAXYH010000008">
    <property type="protein sequence ID" value="NMH65857.1"/>
    <property type="molecule type" value="Genomic_DNA"/>
</dbReference>
<dbReference type="Proteomes" id="UP000737113">
    <property type="component" value="Unassembled WGS sequence"/>
</dbReference>
<feature type="domain" description="Cupin type-2" evidence="2">
    <location>
        <begin position="52"/>
        <end position="120"/>
    </location>
</feature>
<protein>
    <submittedName>
        <fullName evidence="3">Cupin domain-containing protein</fullName>
    </submittedName>
</protein>
<evidence type="ECO:0000313" key="3">
    <source>
        <dbReference type="EMBL" id="NMH65857.1"/>
    </source>
</evidence>
<keyword evidence="4" id="KW-1185">Reference proteome</keyword>
<evidence type="ECO:0000313" key="4">
    <source>
        <dbReference type="Proteomes" id="UP000737113"/>
    </source>
</evidence>
<dbReference type="CDD" id="cd02224">
    <property type="entry name" value="cupin_SPO2919-like"/>
    <property type="match status" value="1"/>
</dbReference>
<evidence type="ECO:0000256" key="1">
    <source>
        <dbReference type="ARBA" id="ARBA00022723"/>
    </source>
</evidence>
<dbReference type="AlphaFoldDB" id="A0A972JLV7"/>
<dbReference type="InterPro" id="IPR014710">
    <property type="entry name" value="RmlC-like_jellyroll"/>
</dbReference>